<name>A0A0S7XP61_UNCSA</name>
<feature type="coiled-coil region" evidence="1">
    <location>
        <begin position="79"/>
        <end position="141"/>
    </location>
</feature>
<sequence length="344" mass="38460">MLTFGIRIILLLLLIGGAIALIGDYVGRVIGRKRLTLLNLRPRYTAFAITILTGILIVFATLGIMLIVSQDARTALFGLEELRNTLTEKSQELRETKKELDQRVAEREKIDGELQSARANLQKAKLDITALEKTKDKLAREVEVSRKGKVLFKVGEVLLTSVIQAGPEKKKLEEGLKQILSAADAYVRSFGVEEEKHLIFMPPEEFDRAVSALQIRRGENIIMVAATRNALFGEEVPVRFEISENKLIYESGREIAETIIQPGLSVPEIEQEIKRLLSNTHLSARKDGVLPDPSGSMGSVPYSEILTLAKKIKGYKKGIRLKTIAKTDIYTIGPLEVDFKIYYQ</sequence>
<dbReference type="AlphaFoldDB" id="A0A0S7XP61"/>
<keyword evidence="1" id="KW-0175">Coiled coil</keyword>
<keyword evidence="2" id="KW-0812">Transmembrane</keyword>
<feature type="transmembrane region" description="Helical" evidence="2">
    <location>
        <begin position="46"/>
        <end position="68"/>
    </location>
</feature>
<evidence type="ECO:0000313" key="3">
    <source>
        <dbReference type="EMBL" id="KPJ64277.1"/>
    </source>
</evidence>
<evidence type="ECO:0000256" key="1">
    <source>
        <dbReference type="SAM" id="Coils"/>
    </source>
</evidence>
<reference evidence="3 4" key="1">
    <citation type="journal article" date="2015" name="Microbiome">
        <title>Genomic resolution of linkages in carbon, nitrogen, and sulfur cycling among widespread estuary sediment bacteria.</title>
        <authorList>
            <person name="Baker B.J."/>
            <person name="Lazar C.S."/>
            <person name="Teske A.P."/>
            <person name="Dick G.J."/>
        </authorList>
    </citation>
    <scope>NUCLEOTIDE SEQUENCE [LARGE SCALE GENOMIC DNA]</scope>
    <source>
        <strain evidence="3">DG_54_3</strain>
    </source>
</reference>
<proteinExistence type="predicted"/>
<gene>
    <name evidence="3" type="ORF">AMJ44_13075</name>
</gene>
<comment type="caution">
    <text evidence="3">The sequence shown here is derived from an EMBL/GenBank/DDBJ whole genome shotgun (WGS) entry which is preliminary data.</text>
</comment>
<keyword evidence="2" id="KW-0472">Membrane</keyword>
<dbReference type="EMBL" id="LIZX01000190">
    <property type="protein sequence ID" value="KPJ64277.1"/>
    <property type="molecule type" value="Genomic_DNA"/>
</dbReference>
<evidence type="ECO:0000313" key="4">
    <source>
        <dbReference type="Proteomes" id="UP000051861"/>
    </source>
</evidence>
<dbReference type="InterPro" id="IPR021435">
    <property type="entry name" value="DUF3084"/>
</dbReference>
<accession>A0A0S7XP61</accession>
<dbReference type="Proteomes" id="UP000051861">
    <property type="component" value="Unassembled WGS sequence"/>
</dbReference>
<dbReference type="Pfam" id="PF11283">
    <property type="entry name" value="DUF3084"/>
    <property type="match status" value="1"/>
</dbReference>
<organism evidence="3 4">
    <name type="scientific">candidate division WOR-1 bacterium DG_54_3</name>
    <dbReference type="NCBI Taxonomy" id="1703775"/>
    <lineage>
        <taxon>Bacteria</taxon>
        <taxon>Bacillati</taxon>
        <taxon>Saganbacteria</taxon>
    </lineage>
</organism>
<keyword evidence="2" id="KW-1133">Transmembrane helix</keyword>
<feature type="transmembrane region" description="Helical" evidence="2">
    <location>
        <begin position="6"/>
        <end position="26"/>
    </location>
</feature>
<evidence type="ECO:0008006" key="5">
    <source>
        <dbReference type="Google" id="ProtNLM"/>
    </source>
</evidence>
<protein>
    <recommendedName>
        <fullName evidence="5">DUF3084 domain-containing protein</fullName>
    </recommendedName>
</protein>
<evidence type="ECO:0000256" key="2">
    <source>
        <dbReference type="SAM" id="Phobius"/>
    </source>
</evidence>